<gene>
    <name evidence="1" type="ORF">OK345_12780</name>
</gene>
<protein>
    <submittedName>
        <fullName evidence="1">Uncharacterized protein</fullName>
    </submittedName>
</protein>
<sequence length="56" mass="6109">MSAVALVLALLGSVICIAFGVARLFGAILDIRDASRYREFRAQQLVAMSRAEVRRG</sequence>
<evidence type="ECO:0000313" key="2">
    <source>
        <dbReference type="Proteomes" id="UP001209922"/>
    </source>
</evidence>
<name>A0ABT3JY38_9XANT</name>
<dbReference type="EMBL" id="JAPCHY010000011">
    <property type="protein sequence ID" value="MCW4473379.1"/>
    <property type="molecule type" value="Genomic_DNA"/>
</dbReference>
<dbReference type="RefSeq" id="WP_265128369.1">
    <property type="nucleotide sequence ID" value="NZ_JAPCHY010000011.1"/>
</dbReference>
<dbReference type="Proteomes" id="UP001209922">
    <property type="component" value="Unassembled WGS sequence"/>
</dbReference>
<proteinExistence type="predicted"/>
<reference evidence="1 2" key="1">
    <citation type="submission" date="2022-10" db="EMBL/GenBank/DDBJ databases">
        <title>Xanthomonas sp. H13-6.</title>
        <authorList>
            <person name="Liu X."/>
            <person name="Deng Z."/>
            <person name="Jiang Y."/>
            <person name="Yu T."/>
            <person name="Ai J."/>
        </authorList>
    </citation>
    <scope>NUCLEOTIDE SEQUENCE [LARGE SCALE GENOMIC DNA]</scope>
    <source>
        <strain evidence="1 2">H13-6</strain>
    </source>
</reference>
<evidence type="ECO:0000313" key="1">
    <source>
        <dbReference type="EMBL" id="MCW4473379.1"/>
    </source>
</evidence>
<keyword evidence="2" id="KW-1185">Reference proteome</keyword>
<comment type="caution">
    <text evidence="1">The sequence shown here is derived from an EMBL/GenBank/DDBJ whole genome shotgun (WGS) entry which is preliminary data.</text>
</comment>
<organism evidence="1 2">
    <name type="scientific">Xanthomonas chitinilytica</name>
    <dbReference type="NCBI Taxonomy" id="2989819"/>
    <lineage>
        <taxon>Bacteria</taxon>
        <taxon>Pseudomonadati</taxon>
        <taxon>Pseudomonadota</taxon>
        <taxon>Gammaproteobacteria</taxon>
        <taxon>Lysobacterales</taxon>
        <taxon>Lysobacteraceae</taxon>
        <taxon>Xanthomonas</taxon>
    </lineage>
</organism>
<accession>A0ABT3JY38</accession>